<dbReference type="AlphaFoldDB" id="A0A1I2NJC9"/>
<proteinExistence type="predicted"/>
<feature type="transmembrane region" description="Helical" evidence="1">
    <location>
        <begin position="113"/>
        <end position="132"/>
    </location>
</feature>
<dbReference type="Proteomes" id="UP000719916">
    <property type="component" value="Unassembled WGS sequence"/>
</dbReference>
<name>A0A1I2NJC9_9FIRM</name>
<dbReference type="Proteomes" id="UP000315200">
    <property type="component" value="Unassembled WGS sequence"/>
</dbReference>
<reference evidence="3 5" key="2">
    <citation type="journal article" date="2020" name="Cell Host Microbe">
        <title>Functional and Genomic Variation between Human-Derived Isolates of Lachnospiraceae Reveals Inter- and Intra-Species Diversity.</title>
        <authorList>
            <person name="Sorbara M.T."/>
            <person name="Littmann E.R."/>
            <person name="Fontana E."/>
            <person name="Moody T.U."/>
            <person name="Kohout C.E."/>
            <person name="Gjonbalaj M."/>
            <person name="Eaton V."/>
            <person name="Seok R."/>
            <person name="Leiner I.M."/>
            <person name="Pamer E.G."/>
        </authorList>
    </citation>
    <scope>NUCLEOTIDE SEQUENCE [LARGE SCALE GENOMIC DNA]</scope>
    <source>
        <strain evidence="3 5">MSK.2.26</strain>
    </source>
</reference>
<accession>A0A1I2NJC9</accession>
<sequence length="170" mass="19293">MNDPVLTLRWFLNCPEIDNLEFYGDEDCLGNPITGVNVIDNPEGVPWIKKNELVLTTGFIFYKDIDLIAVPLYHSYSDIMRVIFRELELRQLSNQAFVINETRKFCQLFTSNGGIGSMLSMLSSYTASIILITDYNDKSPTVIAPNLNIAFLLFDCCIMLILNVSHNTVK</sequence>
<protein>
    <submittedName>
        <fullName evidence="2">Uncharacterized protein</fullName>
    </submittedName>
</protein>
<organism evidence="2 4">
    <name type="scientific">Enterocloster clostridioformis</name>
    <dbReference type="NCBI Taxonomy" id="1531"/>
    <lineage>
        <taxon>Bacteria</taxon>
        <taxon>Bacillati</taxon>
        <taxon>Bacillota</taxon>
        <taxon>Clostridia</taxon>
        <taxon>Lachnospirales</taxon>
        <taxon>Lachnospiraceae</taxon>
        <taxon>Enterocloster</taxon>
    </lineage>
</organism>
<evidence type="ECO:0000313" key="4">
    <source>
        <dbReference type="Proteomes" id="UP000315200"/>
    </source>
</evidence>
<evidence type="ECO:0000313" key="2">
    <source>
        <dbReference type="EMBL" id="GEA39751.1"/>
    </source>
</evidence>
<evidence type="ECO:0000256" key="1">
    <source>
        <dbReference type="SAM" id="Phobius"/>
    </source>
</evidence>
<reference evidence="3" key="3">
    <citation type="submission" date="2020-02" db="EMBL/GenBank/DDBJ databases">
        <authorList>
            <person name="Littmann E."/>
            <person name="Sorbara M."/>
        </authorList>
    </citation>
    <scope>NUCLEOTIDE SEQUENCE</scope>
    <source>
        <strain evidence="3">MSK.2.26</strain>
    </source>
</reference>
<gene>
    <name evidence="2" type="ORF">Ccl03g_54640</name>
    <name evidence="3" type="ORF">G5B26_04900</name>
</gene>
<comment type="caution">
    <text evidence="2">The sequence shown here is derived from an EMBL/GenBank/DDBJ whole genome shotgun (WGS) entry which is preliminary data.</text>
</comment>
<dbReference type="RefSeq" id="WP_002586786.1">
    <property type="nucleotide sequence ID" value="NZ_AP031445.1"/>
</dbReference>
<dbReference type="EMBL" id="JAAISW010000004">
    <property type="protein sequence ID" value="NSJ42934.1"/>
    <property type="molecule type" value="Genomic_DNA"/>
</dbReference>
<keyword evidence="1" id="KW-1133">Transmembrane helix</keyword>
<reference evidence="2 4" key="1">
    <citation type="submission" date="2019-06" db="EMBL/GenBank/DDBJ databases">
        <title>Draft genome sequence of [Clostridium] clostridioforme NBRC 113352.</title>
        <authorList>
            <person name="Miura T."/>
            <person name="Furukawa M."/>
            <person name="Shimamura M."/>
            <person name="Ohyama Y."/>
            <person name="Yamazoe A."/>
            <person name="Kawasaki H."/>
        </authorList>
    </citation>
    <scope>NUCLEOTIDE SEQUENCE [LARGE SCALE GENOMIC DNA]</scope>
    <source>
        <strain evidence="2 4">NBRC 113352</strain>
    </source>
</reference>
<dbReference type="EMBL" id="BJLB01000001">
    <property type="protein sequence ID" value="GEA39751.1"/>
    <property type="molecule type" value="Genomic_DNA"/>
</dbReference>
<evidence type="ECO:0000313" key="5">
    <source>
        <dbReference type="Proteomes" id="UP000719916"/>
    </source>
</evidence>
<feature type="transmembrane region" description="Helical" evidence="1">
    <location>
        <begin position="144"/>
        <end position="164"/>
    </location>
</feature>
<keyword evidence="1" id="KW-0812">Transmembrane</keyword>
<keyword evidence="1" id="KW-0472">Membrane</keyword>
<evidence type="ECO:0000313" key="3">
    <source>
        <dbReference type="EMBL" id="NSJ42934.1"/>
    </source>
</evidence>